<dbReference type="Proteomes" id="UP000299102">
    <property type="component" value="Unassembled WGS sequence"/>
</dbReference>
<evidence type="ECO:0000313" key="1">
    <source>
        <dbReference type="EMBL" id="GBP23990.1"/>
    </source>
</evidence>
<comment type="caution">
    <text evidence="1">The sequence shown here is derived from an EMBL/GenBank/DDBJ whole genome shotgun (WGS) entry which is preliminary data.</text>
</comment>
<accession>A0A4C1UCY2</accession>
<sequence length="143" mass="16544">MVGNAEVTSLSVAITPYKRRNVIERGKDILLHLPDNRKGHDMVHIQNWNAGAKTRPLPFYLHRRDFIGDKRRVYRDPGRGYPEGRRGGYAQENPNHLIKRLSPQRAQRRRGGRLETSVKCVSITKARRCRRINCSRSDCTGRL</sequence>
<name>A0A4C1UCY2_EUMVA</name>
<keyword evidence="2" id="KW-1185">Reference proteome</keyword>
<organism evidence="1 2">
    <name type="scientific">Eumeta variegata</name>
    <name type="common">Bagworm moth</name>
    <name type="synonym">Eumeta japonica</name>
    <dbReference type="NCBI Taxonomy" id="151549"/>
    <lineage>
        <taxon>Eukaryota</taxon>
        <taxon>Metazoa</taxon>
        <taxon>Ecdysozoa</taxon>
        <taxon>Arthropoda</taxon>
        <taxon>Hexapoda</taxon>
        <taxon>Insecta</taxon>
        <taxon>Pterygota</taxon>
        <taxon>Neoptera</taxon>
        <taxon>Endopterygota</taxon>
        <taxon>Lepidoptera</taxon>
        <taxon>Glossata</taxon>
        <taxon>Ditrysia</taxon>
        <taxon>Tineoidea</taxon>
        <taxon>Psychidae</taxon>
        <taxon>Oiketicinae</taxon>
        <taxon>Eumeta</taxon>
    </lineage>
</organism>
<protein>
    <submittedName>
        <fullName evidence="1">Uncharacterized protein</fullName>
    </submittedName>
</protein>
<dbReference type="EMBL" id="BGZK01000156">
    <property type="protein sequence ID" value="GBP23990.1"/>
    <property type="molecule type" value="Genomic_DNA"/>
</dbReference>
<evidence type="ECO:0000313" key="2">
    <source>
        <dbReference type="Proteomes" id="UP000299102"/>
    </source>
</evidence>
<proteinExistence type="predicted"/>
<dbReference type="AlphaFoldDB" id="A0A4C1UCY2"/>
<reference evidence="1 2" key="1">
    <citation type="journal article" date="2019" name="Commun. Biol.">
        <title>The bagworm genome reveals a unique fibroin gene that provides high tensile strength.</title>
        <authorList>
            <person name="Kono N."/>
            <person name="Nakamura H."/>
            <person name="Ohtoshi R."/>
            <person name="Tomita M."/>
            <person name="Numata K."/>
            <person name="Arakawa K."/>
        </authorList>
    </citation>
    <scope>NUCLEOTIDE SEQUENCE [LARGE SCALE GENOMIC DNA]</scope>
</reference>
<gene>
    <name evidence="1" type="ORF">EVAR_10091_1</name>
</gene>